<keyword evidence="2 4" id="KW-0442">Lipid degradation</keyword>
<organism evidence="6 7">
    <name type="scientific">Shimazuella alba</name>
    <dbReference type="NCBI Taxonomy" id="2690964"/>
    <lineage>
        <taxon>Bacteria</taxon>
        <taxon>Bacillati</taxon>
        <taxon>Bacillota</taxon>
        <taxon>Bacilli</taxon>
        <taxon>Bacillales</taxon>
        <taxon>Thermoactinomycetaceae</taxon>
        <taxon>Shimazuella</taxon>
    </lineage>
</organism>
<keyword evidence="3 4" id="KW-0443">Lipid metabolism</keyword>
<dbReference type="Gene3D" id="3.40.1090.10">
    <property type="entry name" value="Cytosolic phospholipase A2 catalytic domain"/>
    <property type="match status" value="1"/>
</dbReference>
<comment type="caution">
    <text evidence="4">Lacks conserved residue(s) required for the propagation of feature annotation.</text>
</comment>
<dbReference type="Proteomes" id="UP000430692">
    <property type="component" value="Unassembled WGS sequence"/>
</dbReference>
<dbReference type="InterPro" id="IPR016035">
    <property type="entry name" value="Acyl_Trfase/lysoPLipase"/>
</dbReference>
<dbReference type="EMBL" id="WUUL01000003">
    <property type="protein sequence ID" value="MXQ53245.1"/>
    <property type="molecule type" value="Genomic_DNA"/>
</dbReference>
<dbReference type="PANTHER" id="PTHR14226:SF76">
    <property type="entry name" value="NTE FAMILY PROTEIN RSSA"/>
    <property type="match status" value="1"/>
</dbReference>
<evidence type="ECO:0000256" key="3">
    <source>
        <dbReference type="ARBA" id="ARBA00023098"/>
    </source>
</evidence>
<feature type="domain" description="PNPLA" evidence="5">
    <location>
        <begin position="9"/>
        <end position="167"/>
    </location>
</feature>
<gene>
    <name evidence="6" type="ORF">GSM42_05760</name>
</gene>
<dbReference type="SUPFAM" id="SSF52151">
    <property type="entry name" value="FabD/lysophospholipase-like"/>
    <property type="match status" value="1"/>
</dbReference>
<evidence type="ECO:0000313" key="6">
    <source>
        <dbReference type="EMBL" id="MXQ53245.1"/>
    </source>
</evidence>
<dbReference type="AlphaFoldDB" id="A0A6I4VSQ6"/>
<dbReference type="InterPro" id="IPR002641">
    <property type="entry name" value="PNPLA_dom"/>
</dbReference>
<feature type="active site" description="Proton acceptor" evidence="4">
    <location>
        <position position="154"/>
    </location>
</feature>
<proteinExistence type="predicted"/>
<keyword evidence="1 4" id="KW-0378">Hydrolase</keyword>
<evidence type="ECO:0000313" key="7">
    <source>
        <dbReference type="Proteomes" id="UP000430692"/>
    </source>
</evidence>
<dbReference type="RefSeq" id="WP_160800603.1">
    <property type="nucleotide sequence ID" value="NZ_WUUL01000003.1"/>
</dbReference>
<accession>A0A6I4VSQ6</accession>
<dbReference type="PROSITE" id="PS51635">
    <property type="entry name" value="PNPLA"/>
    <property type="match status" value="1"/>
</dbReference>
<dbReference type="GO" id="GO:0016042">
    <property type="term" value="P:lipid catabolic process"/>
    <property type="evidence" value="ECO:0007669"/>
    <property type="project" value="UniProtKB-UniRule"/>
</dbReference>
<dbReference type="Pfam" id="PF01734">
    <property type="entry name" value="Patatin"/>
    <property type="match status" value="1"/>
</dbReference>
<dbReference type="InterPro" id="IPR050301">
    <property type="entry name" value="NTE"/>
</dbReference>
<comment type="caution">
    <text evidence="6">The sequence shown here is derived from an EMBL/GenBank/DDBJ whole genome shotgun (WGS) entry which is preliminary data.</text>
</comment>
<name>A0A6I4VSQ6_9BACL</name>
<protein>
    <submittedName>
        <fullName evidence="6">Patatin family protein</fullName>
    </submittedName>
</protein>
<evidence type="ECO:0000259" key="5">
    <source>
        <dbReference type="PROSITE" id="PS51635"/>
    </source>
</evidence>
<feature type="short sequence motif" description="DGA/G" evidence="4">
    <location>
        <begin position="154"/>
        <end position="156"/>
    </location>
</feature>
<dbReference type="PANTHER" id="PTHR14226">
    <property type="entry name" value="NEUROPATHY TARGET ESTERASE/SWISS CHEESE D.MELANOGASTER"/>
    <property type="match status" value="1"/>
</dbReference>
<reference evidence="6 7" key="1">
    <citation type="submission" date="2019-12" db="EMBL/GenBank/DDBJ databases">
        <title>Whole-genome analyses of novel actinobacteria.</title>
        <authorList>
            <person name="Sahin N."/>
            <person name="Saygin H."/>
        </authorList>
    </citation>
    <scope>NUCLEOTIDE SEQUENCE [LARGE SCALE GENOMIC DNA]</scope>
    <source>
        <strain evidence="6 7">KC615</strain>
    </source>
</reference>
<dbReference type="GO" id="GO:0016787">
    <property type="term" value="F:hydrolase activity"/>
    <property type="evidence" value="ECO:0007669"/>
    <property type="project" value="UniProtKB-UniRule"/>
</dbReference>
<feature type="active site" description="Nucleophile" evidence="4">
    <location>
        <position position="42"/>
    </location>
</feature>
<evidence type="ECO:0000256" key="2">
    <source>
        <dbReference type="ARBA" id="ARBA00022963"/>
    </source>
</evidence>
<evidence type="ECO:0000256" key="1">
    <source>
        <dbReference type="ARBA" id="ARBA00022801"/>
    </source>
</evidence>
<evidence type="ECO:0000256" key="4">
    <source>
        <dbReference type="PROSITE-ProRule" id="PRU01161"/>
    </source>
</evidence>
<sequence length="265" mass="28953">MMSRPKVGIALSAGAARGFAHLGVLKVLQESKIPIDYIAGSSIGSFIGALYSNGLDLEMVKHLAMHLKRKHWVDVTLPGLGFISGDKMQALTKLLTHHKNLEDLPIPLAVVTTDLLTGKKVVFQKGPIADAVRASISVPGVFQPVPYQDKLLVDGGVADRLPISVVRDMGADFIIAVDVLSQSHEVQVNNIFDVINQAITIMERQILEQQELTADFLVSPEVGDIAPTAFHRVEECIRRGEQAIRPNLAVLLDKLAHWQGENKHE</sequence>
<keyword evidence="7" id="KW-1185">Reference proteome</keyword>
<feature type="short sequence motif" description="GXSXG" evidence="4">
    <location>
        <begin position="40"/>
        <end position="44"/>
    </location>
</feature>